<dbReference type="InterPro" id="IPR010985">
    <property type="entry name" value="Ribbon_hlx_hlx"/>
</dbReference>
<dbReference type="EMBL" id="QGKL01000016">
    <property type="protein sequence ID" value="PWQ97915.1"/>
    <property type="molecule type" value="Genomic_DNA"/>
</dbReference>
<gene>
    <name evidence="1" type="ORF">DKT75_05475</name>
</gene>
<protein>
    <recommendedName>
        <fullName evidence="3">Toxin-antitoxin system HicB family antitoxin</fullName>
    </recommendedName>
</protein>
<evidence type="ECO:0000313" key="2">
    <source>
        <dbReference type="Proteomes" id="UP000245506"/>
    </source>
</evidence>
<dbReference type="OrthoDB" id="5625755at2"/>
<evidence type="ECO:0000313" key="1">
    <source>
        <dbReference type="EMBL" id="PWQ97915.1"/>
    </source>
</evidence>
<dbReference type="Gene3D" id="1.10.1220.10">
    <property type="entry name" value="Met repressor-like"/>
    <property type="match status" value="1"/>
</dbReference>
<name>A0A317CH91_9GAMM</name>
<dbReference type="SUPFAM" id="SSF47598">
    <property type="entry name" value="Ribbon-helix-helix"/>
    <property type="match status" value="1"/>
</dbReference>
<reference evidence="1 2" key="1">
    <citation type="submission" date="2018-05" db="EMBL/GenBank/DDBJ databases">
        <title>Leucothrix arctica sp. nov., isolated from Arctic seawater.</title>
        <authorList>
            <person name="Choi A."/>
            <person name="Baek K."/>
        </authorList>
    </citation>
    <scope>NUCLEOTIDE SEQUENCE [LARGE SCALE GENOMIC DNA]</scope>
    <source>
        <strain evidence="1 2">IMCC9719</strain>
    </source>
</reference>
<dbReference type="Proteomes" id="UP000245506">
    <property type="component" value="Unassembled WGS sequence"/>
</dbReference>
<comment type="caution">
    <text evidence="1">The sequence shown here is derived from an EMBL/GenBank/DDBJ whole genome shotgun (WGS) entry which is preliminary data.</text>
</comment>
<dbReference type="RefSeq" id="WP_109822421.1">
    <property type="nucleotide sequence ID" value="NZ_QGKL01000016.1"/>
</dbReference>
<dbReference type="Pfam" id="PF05534">
    <property type="entry name" value="HicB"/>
    <property type="match status" value="1"/>
</dbReference>
<keyword evidence="2" id="KW-1185">Reference proteome</keyword>
<dbReference type="InterPro" id="IPR013321">
    <property type="entry name" value="Arc_rbn_hlx_hlx"/>
</dbReference>
<evidence type="ECO:0008006" key="3">
    <source>
        <dbReference type="Google" id="ProtNLM"/>
    </source>
</evidence>
<dbReference type="GO" id="GO:0006355">
    <property type="term" value="P:regulation of DNA-templated transcription"/>
    <property type="evidence" value="ECO:0007669"/>
    <property type="project" value="InterPro"/>
</dbReference>
<sequence>MSKTQVVTLRVPLDLKKRLESEAQLQGVSMNNLANYLLTTQISQLEALSTIEARMANKSFAELKSKVNGMLDTVEESDNVPSWDSLH</sequence>
<proteinExistence type="predicted"/>
<accession>A0A317CH91</accession>
<dbReference type="InterPro" id="IPR008651">
    <property type="entry name" value="Uncharacterised_HicB"/>
</dbReference>
<organism evidence="1 2">
    <name type="scientific">Leucothrix arctica</name>
    <dbReference type="NCBI Taxonomy" id="1481894"/>
    <lineage>
        <taxon>Bacteria</taxon>
        <taxon>Pseudomonadati</taxon>
        <taxon>Pseudomonadota</taxon>
        <taxon>Gammaproteobacteria</taxon>
        <taxon>Thiotrichales</taxon>
        <taxon>Thiotrichaceae</taxon>
        <taxon>Leucothrix</taxon>
    </lineage>
</organism>
<dbReference type="AlphaFoldDB" id="A0A317CH91"/>